<dbReference type="InParanoid" id="G0ECV1"/>
<dbReference type="Gene3D" id="3.40.1230.10">
    <property type="entry name" value="MTH938-like"/>
    <property type="match status" value="1"/>
</dbReference>
<dbReference type="Proteomes" id="UP000001037">
    <property type="component" value="Chromosome"/>
</dbReference>
<proteinExistence type="predicted"/>
<keyword evidence="2" id="KW-1185">Reference proteome</keyword>
<evidence type="ECO:0000313" key="2">
    <source>
        <dbReference type="Proteomes" id="UP000001037"/>
    </source>
</evidence>
<protein>
    <submittedName>
        <fullName evidence="1">Uncharacterized protein</fullName>
    </submittedName>
</protein>
<organism evidence="1 2">
    <name type="scientific">Pyrolobus fumarii (strain DSM 11204 / 1A)</name>
    <dbReference type="NCBI Taxonomy" id="694429"/>
    <lineage>
        <taxon>Archaea</taxon>
        <taxon>Thermoproteota</taxon>
        <taxon>Thermoprotei</taxon>
        <taxon>Desulfurococcales</taxon>
        <taxon>Pyrodictiaceae</taxon>
        <taxon>Pyrolobus</taxon>
    </lineage>
</organism>
<dbReference type="SUPFAM" id="SSF64076">
    <property type="entry name" value="MTH938-like"/>
    <property type="match status" value="1"/>
</dbReference>
<evidence type="ECO:0000313" key="1">
    <source>
        <dbReference type="EMBL" id="AEM39671.1"/>
    </source>
</evidence>
<dbReference type="eggNOG" id="arCOG04337">
    <property type="taxonomic scope" value="Archaea"/>
</dbReference>
<dbReference type="EMBL" id="CP002838">
    <property type="protein sequence ID" value="AEM39671.1"/>
    <property type="molecule type" value="Genomic_DNA"/>
</dbReference>
<dbReference type="KEGG" id="pfm:Pyrfu_1817"/>
<dbReference type="STRING" id="694429.Pyrfu_1817"/>
<name>G0ECV1_PYRF1</name>
<accession>G0ECV1</accession>
<dbReference type="HOGENOM" id="CLU_074390_5_0_2"/>
<sequence>MVFWPIRMVLLLAKLVTGTGFLWVEVCNRRYEHDVVVLPGCIVRRRWAKSLSKKYADLYGHPPLSREELEVYLREAGEVDCVVIGTGQEGRMRITPDAEKLLGELEKERGVKVIVAETPMLVGLELDCERLLAVIHVTC</sequence>
<dbReference type="AlphaFoldDB" id="G0ECV1"/>
<reference evidence="1 2" key="1">
    <citation type="journal article" date="2011" name="Stand. Genomic Sci.">
        <title>Complete genome sequence of the hyperthermophilic chemolithoautotroph Pyrolobus fumarii type strain (1A).</title>
        <authorList>
            <person name="Anderson I."/>
            <person name="Goker M."/>
            <person name="Nolan M."/>
            <person name="Lucas S."/>
            <person name="Hammon N."/>
            <person name="Deshpande S."/>
            <person name="Cheng J.F."/>
            <person name="Tapia R."/>
            <person name="Han C."/>
            <person name="Goodwin L."/>
            <person name="Pitluck S."/>
            <person name="Huntemann M."/>
            <person name="Liolios K."/>
            <person name="Ivanova N."/>
            <person name="Pagani I."/>
            <person name="Mavromatis K."/>
            <person name="Ovchinikova G."/>
            <person name="Pati A."/>
            <person name="Chen A."/>
            <person name="Palaniappan K."/>
            <person name="Land M."/>
            <person name="Hauser L."/>
            <person name="Brambilla E.M."/>
            <person name="Huber H."/>
            <person name="Yasawong M."/>
            <person name="Rohde M."/>
            <person name="Spring S."/>
            <person name="Abt B."/>
            <person name="Sikorski J."/>
            <person name="Wirth R."/>
            <person name="Detter J.C."/>
            <person name="Woyke T."/>
            <person name="Bristow J."/>
            <person name="Eisen J.A."/>
            <person name="Markowitz V."/>
            <person name="Hugenholtz P."/>
            <person name="Kyrpides N.C."/>
            <person name="Klenk H.P."/>
            <person name="Lapidus A."/>
        </authorList>
    </citation>
    <scope>NUCLEOTIDE SEQUENCE [LARGE SCALE GENOMIC DNA]</scope>
    <source>
        <strain evidence="2">DSM 11204 / 1A</strain>
    </source>
</reference>
<dbReference type="InterPro" id="IPR036748">
    <property type="entry name" value="MTH938-like_sf"/>
</dbReference>
<gene>
    <name evidence="1" type="ordered locus">Pyrfu_1817</name>
</gene>